<comment type="similarity">
    <text evidence="1">Belongs to the PGI/PMI family.</text>
</comment>
<evidence type="ECO:0000313" key="4">
    <source>
        <dbReference type="EMBL" id="AIE93791.1"/>
    </source>
</evidence>
<evidence type="ECO:0000256" key="1">
    <source>
        <dbReference type="ARBA" id="ARBA00010523"/>
    </source>
</evidence>
<dbReference type="InterPro" id="IPR019490">
    <property type="entry name" value="Glu6P/Mann6P_isomerase_C"/>
</dbReference>
<dbReference type="EMBL" id="KF900405">
    <property type="protein sequence ID" value="AIE93791.1"/>
    <property type="molecule type" value="Genomic_DNA"/>
</dbReference>
<dbReference type="GO" id="GO:0004476">
    <property type="term" value="F:mannose-6-phosphate isomerase activity"/>
    <property type="evidence" value="ECO:0007669"/>
    <property type="project" value="InterPro"/>
</dbReference>
<reference evidence="4" key="1">
    <citation type="journal article" date="2014" name="Genome Biol. Evol.">
        <title>Pangenome evidence for extensive interdomain horizontal transfer affecting lineage core and shell genes in uncultured planktonic thaumarchaeota and euryarchaeota.</title>
        <authorList>
            <person name="Deschamps P."/>
            <person name="Zivanovic Y."/>
            <person name="Moreira D."/>
            <person name="Rodriguez-Valera F."/>
            <person name="Lopez-Garcia P."/>
        </authorList>
    </citation>
    <scope>NUCLEOTIDE SEQUENCE</scope>
</reference>
<feature type="domain" description="Bifunctional glucose-6-phosphate/mannose-6-phosphate isomerase C-terminal" evidence="3">
    <location>
        <begin position="4"/>
        <end position="55"/>
    </location>
</feature>
<dbReference type="Pfam" id="PF10432">
    <property type="entry name" value="bact-PGI_C"/>
    <property type="match status" value="1"/>
</dbReference>
<dbReference type="SUPFAM" id="SSF53697">
    <property type="entry name" value="SIS domain"/>
    <property type="match status" value="1"/>
</dbReference>
<proteinExistence type="inferred from homology"/>
<dbReference type="GO" id="GO:0097367">
    <property type="term" value="F:carbohydrate derivative binding"/>
    <property type="evidence" value="ECO:0007669"/>
    <property type="project" value="InterPro"/>
</dbReference>
<sequence>MKNIQYKEISTIDGGILSKIMSMIYVLDYCSIYYAIKLGINPSPIESIDFIKERL</sequence>
<keyword evidence="2" id="KW-0413">Isomerase</keyword>
<evidence type="ECO:0000256" key="2">
    <source>
        <dbReference type="ARBA" id="ARBA00023235"/>
    </source>
</evidence>
<dbReference type="InterPro" id="IPR046348">
    <property type="entry name" value="SIS_dom_sf"/>
</dbReference>
<dbReference type="GO" id="GO:0005975">
    <property type="term" value="P:carbohydrate metabolic process"/>
    <property type="evidence" value="ECO:0007669"/>
    <property type="project" value="InterPro"/>
</dbReference>
<dbReference type="AlphaFoldDB" id="A0A075FWD0"/>
<dbReference type="GO" id="GO:0004347">
    <property type="term" value="F:glucose-6-phosphate isomerase activity"/>
    <property type="evidence" value="ECO:0007669"/>
    <property type="project" value="InterPro"/>
</dbReference>
<evidence type="ECO:0000259" key="3">
    <source>
        <dbReference type="Pfam" id="PF10432"/>
    </source>
</evidence>
<organism evidence="4">
    <name type="scientific">uncultured marine thaumarchaeote AD1000_40_H03</name>
    <dbReference type="NCBI Taxonomy" id="1455914"/>
    <lineage>
        <taxon>Archaea</taxon>
        <taxon>Nitrososphaerota</taxon>
        <taxon>environmental samples</taxon>
    </lineage>
</organism>
<dbReference type="GO" id="GO:1901135">
    <property type="term" value="P:carbohydrate derivative metabolic process"/>
    <property type="evidence" value="ECO:0007669"/>
    <property type="project" value="InterPro"/>
</dbReference>
<accession>A0A075FWD0</accession>
<protein>
    <recommendedName>
        <fullName evidence="3">Bifunctional glucose-6-phosphate/mannose-6-phosphate isomerase C-terminal domain-containing protein</fullName>
    </recommendedName>
</protein>
<name>A0A075FWD0_9ARCH</name>
<dbReference type="Gene3D" id="3.40.50.10490">
    <property type="entry name" value="Glucose-6-phosphate isomerase like protein, domain 1"/>
    <property type="match status" value="1"/>
</dbReference>